<dbReference type="EMBL" id="BMAV01020595">
    <property type="protein sequence ID" value="GFY74209.1"/>
    <property type="molecule type" value="Genomic_DNA"/>
</dbReference>
<dbReference type="InterPro" id="IPR041426">
    <property type="entry name" value="Mos1_HTH"/>
</dbReference>
<accession>A0A8X7CIF7</accession>
<evidence type="ECO:0000313" key="3">
    <source>
        <dbReference type="Proteomes" id="UP000886998"/>
    </source>
</evidence>
<keyword evidence="3" id="KW-1185">Reference proteome</keyword>
<gene>
    <name evidence="2" type="primary">NCL1_37185</name>
    <name evidence="2" type="ORF">TNIN_442141</name>
</gene>
<reference evidence="2" key="1">
    <citation type="submission" date="2020-08" db="EMBL/GenBank/DDBJ databases">
        <title>Multicomponent nature underlies the extraordinary mechanical properties of spider dragline silk.</title>
        <authorList>
            <person name="Kono N."/>
            <person name="Nakamura H."/>
            <person name="Mori M."/>
            <person name="Yoshida Y."/>
            <person name="Ohtoshi R."/>
            <person name="Malay A.D."/>
            <person name="Moran D.A.P."/>
            <person name="Tomita M."/>
            <person name="Numata K."/>
            <person name="Arakawa K."/>
        </authorList>
    </citation>
    <scope>NUCLEOTIDE SEQUENCE</scope>
</reference>
<sequence length="138" mass="15991">MYSCKSSVKSRNISCYKHRSTAHIHQSELVQQRSEMDVSKELIRGCLLYDFKVCLSVTASSCRIRQVFGDSAVNERTARHWFQKFRLGDSSLCDKAQTGRHRPWMTKPCRQPLRRTVVKCVGNLPDNSILPVKWLDFI</sequence>
<dbReference type="AlphaFoldDB" id="A0A8X7CIF7"/>
<comment type="caution">
    <text evidence="2">The sequence shown here is derived from an EMBL/GenBank/DDBJ whole genome shotgun (WGS) entry which is preliminary data.</text>
</comment>
<evidence type="ECO:0000259" key="1">
    <source>
        <dbReference type="Pfam" id="PF17906"/>
    </source>
</evidence>
<protein>
    <submittedName>
        <fullName evidence="2">Histone-lysine N-methyltransferase SETMAR</fullName>
    </submittedName>
</protein>
<dbReference type="Gene3D" id="1.10.10.1450">
    <property type="match status" value="1"/>
</dbReference>
<name>A0A8X7CIF7_9ARAC</name>
<organism evidence="2 3">
    <name type="scientific">Trichonephila inaurata madagascariensis</name>
    <dbReference type="NCBI Taxonomy" id="2747483"/>
    <lineage>
        <taxon>Eukaryota</taxon>
        <taxon>Metazoa</taxon>
        <taxon>Ecdysozoa</taxon>
        <taxon>Arthropoda</taxon>
        <taxon>Chelicerata</taxon>
        <taxon>Arachnida</taxon>
        <taxon>Araneae</taxon>
        <taxon>Araneomorphae</taxon>
        <taxon>Entelegynae</taxon>
        <taxon>Araneoidea</taxon>
        <taxon>Nephilidae</taxon>
        <taxon>Trichonephila</taxon>
        <taxon>Trichonephila inaurata</taxon>
    </lineage>
</organism>
<feature type="domain" description="Mos1 transposase HTH" evidence="1">
    <location>
        <begin position="40"/>
        <end position="89"/>
    </location>
</feature>
<evidence type="ECO:0000313" key="2">
    <source>
        <dbReference type="EMBL" id="GFY74209.1"/>
    </source>
</evidence>
<proteinExistence type="predicted"/>
<dbReference type="OrthoDB" id="6431778at2759"/>
<dbReference type="Proteomes" id="UP000886998">
    <property type="component" value="Unassembled WGS sequence"/>
</dbReference>
<dbReference type="Pfam" id="PF17906">
    <property type="entry name" value="HTH_48"/>
    <property type="match status" value="1"/>
</dbReference>